<evidence type="ECO:0000256" key="1">
    <source>
        <dbReference type="ARBA" id="ARBA00003917"/>
    </source>
</evidence>
<dbReference type="Pfam" id="PF00080">
    <property type="entry name" value="Sod_Cu"/>
    <property type="match status" value="1"/>
</dbReference>
<dbReference type="GO" id="GO:0042597">
    <property type="term" value="C:periplasmic space"/>
    <property type="evidence" value="ECO:0007669"/>
    <property type="project" value="UniProtKB-SubCell"/>
</dbReference>
<dbReference type="InterPro" id="IPR036423">
    <property type="entry name" value="SOD-like_Cu/Zn_dom_sf"/>
</dbReference>
<proteinExistence type="inferred from homology"/>
<evidence type="ECO:0000256" key="7">
    <source>
        <dbReference type="ARBA" id="ARBA00022833"/>
    </source>
</evidence>
<sequence>MKLSTLLLPVILYSSATLAANMAGMTDMASMNDKDSMNNKASMNDMAGMNDKVSMNDMVGMNNKASMTVKINESLPQGNGKALGTVTVTETAYGLLFTPHLTGLAPGIHGFHLHEKPSCAPGMKDGKAVPALAAGGHFDPNKTGVHLGPYNDKGHLGDLPGLVVNADGTATYPVLAPRLKSLSEVKQHALMIHAGGDNYSDHPMPLGGGGARMACGVIE</sequence>
<dbReference type="InterPro" id="IPR001424">
    <property type="entry name" value="SOD_Cu_Zn_dom"/>
</dbReference>
<evidence type="ECO:0000256" key="3">
    <source>
        <dbReference type="ARBA" id="ARBA00010457"/>
    </source>
</evidence>
<keyword evidence="6" id="KW-0574">Periplasm</keyword>
<dbReference type="CDD" id="cd00305">
    <property type="entry name" value="Cu-Zn_Superoxide_Dismutase"/>
    <property type="match status" value="1"/>
</dbReference>
<dbReference type="Proteomes" id="UP000038204">
    <property type="component" value="Unassembled WGS sequence"/>
</dbReference>
<dbReference type="PROSITE" id="PS00332">
    <property type="entry name" value="SOD_CU_ZN_2"/>
    <property type="match status" value="1"/>
</dbReference>
<evidence type="ECO:0000313" key="16">
    <source>
        <dbReference type="Proteomes" id="UP000038204"/>
    </source>
</evidence>
<evidence type="ECO:0000256" key="2">
    <source>
        <dbReference type="ARBA" id="ARBA00004418"/>
    </source>
</evidence>
<dbReference type="GO" id="GO:0005507">
    <property type="term" value="F:copper ion binding"/>
    <property type="evidence" value="ECO:0007669"/>
    <property type="project" value="InterPro"/>
</dbReference>
<protein>
    <recommendedName>
        <fullName evidence="12">Superoxide dismutase [Cu-Zn]</fullName>
        <ecNumber evidence="12">1.15.1.1</ecNumber>
    </recommendedName>
</protein>
<comment type="cofactor">
    <cofactor evidence="12">
        <name>Cu cation</name>
        <dbReference type="ChEBI" id="CHEBI:23378"/>
    </cofactor>
    <text evidence="12">Binds 1 copper ion per subunit.</text>
</comment>
<feature type="chain" id="PRO_5006694074" description="Superoxide dismutase [Cu-Zn]" evidence="13">
    <location>
        <begin position="20"/>
        <end position="219"/>
    </location>
</feature>
<keyword evidence="9 12" id="KW-0186">Copper</keyword>
<dbReference type="GO" id="GO:0004784">
    <property type="term" value="F:superoxide dismutase activity"/>
    <property type="evidence" value="ECO:0007669"/>
    <property type="project" value="UniProtKB-EC"/>
</dbReference>
<keyword evidence="7 12" id="KW-0862">Zinc</keyword>
<evidence type="ECO:0000256" key="6">
    <source>
        <dbReference type="ARBA" id="ARBA00022764"/>
    </source>
</evidence>
<dbReference type="PANTHER" id="PTHR10003">
    <property type="entry name" value="SUPEROXIDE DISMUTASE CU-ZN -RELATED"/>
    <property type="match status" value="1"/>
</dbReference>
<evidence type="ECO:0000256" key="11">
    <source>
        <dbReference type="ARBA" id="ARBA00049204"/>
    </source>
</evidence>
<keyword evidence="5 13" id="KW-0732">Signal</keyword>
<evidence type="ECO:0000256" key="9">
    <source>
        <dbReference type="ARBA" id="ARBA00023008"/>
    </source>
</evidence>
<feature type="signal peptide" evidence="13">
    <location>
        <begin position="1"/>
        <end position="19"/>
    </location>
</feature>
<evidence type="ECO:0000256" key="4">
    <source>
        <dbReference type="ARBA" id="ARBA00022723"/>
    </source>
</evidence>
<feature type="domain" description="Superoxide dismutase copper/zinc binding" evidence="14">
    <location>
        <begin position="84"/>
        <end position="218"/>
    </location>
</feature>
<comment type="subcellular location">
    <subcellularLocation>
        <location evidence="2">Periplasm</location>
    </subcellularLocation>
</comment>
<evidence type="ECO:0000313" key="15">
    <source>
        <dbReference type="EMBL" id="CNH27933.1"/>
    </source>
</evidence>
<dbReference type="AlphaFoldDB" id="A0A0T9NSV0"/>
<dbReference type="Gene3D" id="2.60.40.200">
    <property type="entry name" value="Superoxide dismutase, copper/zinc binding domain"/>
    <property type="match status" value="1"/>
</dbReference>
<keyword evidence="12 15" id="KW-0560">Oxidoreductase</keyword>
<comment type="function">
    <text evidence="1 12">Destroys radicals which are normally produced within the cells and which are toxic to biological systems.</text>
</comment>
<gene>
    <name evidence="15" type="primary">sodC1</name>
    <name evidence="15" type="ORF">ERS008667_00196</name>
</gene>
<evidence type="ECO:0000256" key="8">
    <source>
        <dbReference type="ARBA" id="ARBA00022862"/>
    </source>
</evidence>
<evidence type="ECO:0000256" key="5">
    <source>
        <dbReference type="ARBA" id="ARBA00022729"/>
    </source>
</evidence>
<evidence type="ECO:0000259" key="14">
    <source>
        <dbReference type="Pfam" id="PF00080"/>
    </source>
</evidence>
<comment type="catalytic activity">
    <reaction evidence="11 12">
        <text>2 superoxide + 2 H(+) = H2O2 + O2</text>
        <dbReference type="Rhea" id="RHEA:20696"/>
        <dbReference type="ChEBI" id="CHEBI:15378"/>
        <dbReference type="ChEBI" id="CHEBI:15379"/>
        <dbReference type="ChEBI" id="CHEBI:16240"/>
        <dbReference type="ChEBI" id="CHEBI:18421"/>
        <dbReference type="EC" id="1.15.1.1"/>
    </reaction>
</comment>
<dbReference type="SUPFAM" id="SSF49329">
    <property type="entry name" value="Cu,Zn superoxide dismutase-like"/>
    <property type="match status" value="1"/>
</dbReference>
<evidence type="ECO:0000256" key="10">
    <source>
        <dbReference type="ARBA" id="ARBA00023157"/>
    </source>
</evidence>
<accession>A0A0T9NSV0</accession>
<dbReference type="InterPro" id="IPR018152">
    <property type="entry name" value="SOD_Cu/Zn_BS"/>
</dbReference>
<dbReference type="InterPro" id="IPR024134">
    <property type="entry name" value="SOD_Cu/Zn_/chaperone"/>
</dbReference>
<comment type="cofactor">
    <cofactor evidence="12">
        <name>Zn(2+)</name>
        <dbReference type="ChEBI" id="CHEBI:29105"/>
    </cofactor>
    <text evidence="12">Binds 1 zinc ion per subunit.</text>
</comment>
<reference evidence="15 16" key="1">
    <citation type="submission" date="2015-03" db="EMBL/GenBank/DDBJ databases">
        <authorList>
            <person name="Murphy D."/>
        </authorList>
    </citation>
    <scope>NUCLEOTIDE SEQUENCE [LARGE SCALE GENOMIC DNA]</scope>
    <source>
        <strain evidence="15 16">Y233</strain>
    </source>
</reference>
<dbReference type="EMBL" id="CQBK01000001">
    <property type="protein sequence ID" value="CNH27933.1"/>
    <property type="molecule type" value="Genomic_DNA"/>
</dbReference>
<evidence type="ECO:0000256" key="13">
    <source>
        <dbReference type="SAM" id="SignalP"/>
    </source>
</evidence>
<evidence type="ECO:0000256" key="12">
    <source>
        <dbReference type="RuleBase" id="RU000393"/>
    </source>
</evidence>
<dbReference type="NCBIfam" id="NF007628">
    <property type="entry name" value="PRK10290.1"/>
    <property type="match status" value="1"/>
</dbReference>
<dbReference type="PROSITE" id="PS00087">
    <property type="entry name" value="SOD_CU_ZN_1"/>
    <property type="match status" value="1"/>
</dbReference>
<organism evidence="15 16">
    <name type="scientific">Yersinia similis</name>
    <dbReference type="NCBI Taxonomy" id="367190"/>
    <lineage>
        <taxon>Bacteria</taxon>
        <taxon>Pseudomonadati</taxon>
        <taxon>Pseudomonadota</taxon>
        <taxon>Gammaproteobacteria</taxon>
        <taxon>Enterobacterales</taxon>
        <taxon>Yersiniaceae</taxon>
        <taxon>Yersinia</taxon>
    </lineage>
</organism>
<name>A0A0T9NSV0_9GAMM</name>
<comment type="similarity">
    <text evidence="3 12">Belongs to the Cu-Zn superoxide dismutase family.</text>
</comment>
<dbReference type="FunFam" id="2.60.40.200:FF:000002">
    <property type="entry name" value="Superoxide dismutase [Cu-Zn]"/>
    <property type="match status" value="1"/>
</dbReference>
<keyword evidence="4 12" id="KW-0479">Metal-binding</keyword>
<dbReference type="EC" id="1.15.1.1" evidence="12"/>
<keyword evidence="10" id="KW-1015">Disulfide bond</keyword>
<keyword evidence="8" id="KW-0049">Antioxidant</keyword>